<comment type="caution">
    <text evidence="2">The sequence shown here is derived from an EMBL/GenBank/DDBJ whole genome shotgun (WGS) entry which is preliminary data.</text>
</comment>
<feature type="compositionally biased region" description="Polar residues" evidence="1">
    <location>
        <begin position="234"/>
        <end position="254"/>
    </location>
</feature>
<evidence type="ECO:0000313" key="3">
    <source>
        <dbReference type="Proteomes" id="UP001150062"/>
    </source>
</evidence>
<organism evidence="2 3">
    <name type="scientific">Anaeramoeba flamelloides</name>
    <dbReference type="NCBI Taxonomy" id="1746091"/>
    <lineage>
        <taxon>Eukaryota</taxon>
        <taxon>Metamonada</taxon>
        <taxon>Anaeramoebidae</taxon>
        <taxon>Anaeramoeba</taxon>
    </lineage>
</organism>
<accession>A0ABQ8XCF2</accession>
<evidence type="ECO:0008006" key="4">
    <source>
        <dbReference type="Google" id="ProtNLM"/>
    </source>
</evidence>
<evidence type="ECO:0000256" key="1">
    <source>
        <dbReference type="SAM" id="MobiDB-lite"/>
    </source>
</evidence>
<proteinExistence type="predicted"/>
<gene>
    <name evidence="2" type="ORF">M0813_07377</name>
</gene>
<reference evidence="2" key="1">
    <citation type="submission" date="2022-08" db="EMBL/GenBank/DDBJ databases">
        <title>Novel sulfate-reducing endosymbionts in the free-living metamonad Anaeramoeba.</title>
        <authorList>
            <person name="Jerlstrom-Hultqvist J."/>
            <person name="Cepicka I."/>
            <person name="Gallot-Lavallee L."/>
            <person name="Salas-Leiva D."/>
            <person name="Curtis B.A."/>
            <person name="Zahonova K."/>
            <person name="Pipaliya S."/>
            <person name="Dacks J."/>
            <person name="Roger A.J."/>
        </authorList>
    </citation>
    <scope>NUCLEOTIDE SEQUENCE</scope>
    <source>
        <strain evidence="2">Schooner1</strain>
    </source>
</reference>
<keyword evidence="3" id="KW-1185">Reference proteome</keyword>
<feature type="region of interest" description="Disordered" evidence="1">
    <location>
        <begin position="205"/>
        <end position="262"/>
    </location>
</feature>
<dbReference type="Proteomes" id="UP001150062">
    <property type="component" value="Unassembled WGS sequence"/>
</dbReference>
<dbReference type="EMBL" id="JAOAOG010000317">
    <property type="protein sequence ID" value="KAJ6229789.1"/>
    <property type="molecule type" value="Genomic_DNA"/>
</dbReference>
<feature type="compositionally biased region" description="Basic residues" evidence="1">
    <location>
        <begin position="211"/>
        <end position="233"/>
    </location>
</feature>
<evidence type="ECO:0000313" key="2">
    <source>
        <dbReference type="EMBL" id="KAJ6229789.1"/>
    </source>
</evidence>
<sequence length="346" mass="41736">MFKLPKIDYRKFVEVIFSTHQKLKLEFFNNQFGNDSNKVDNDNNDNIIKTQIKEYCLNFIFILEDSWFSNGKDFFASIIASIYIVTKTFGILINIEELAEIIGYRHIFRIQSRIKSIKYCLFQLTKDLPWGDEISKIIDFEQSLQFIFKNINFFNYYNQSKSRLQNKTSIFNKKPQVVRFLKRRGIQTKKVSKFRLVSSNQNIIFHNNNKERKRKRNRNRNAKSREKEKKHKNNQNSYPYQNDNLKESNGNFENLNEERNKNGMGNELEIQFEVENGNEIFNNIYFENNDMNDIEDPKILENILMDEFDDESINYYILSDTDIEFREWIRDSLEDEHKKKKKKKKN</sequence>
<name>A0ABQ8XCF2_9EUKA</name>
<protein>
    <recommendedName>
        <fullName evidence="4">Pre-mRNA-splicing factor 38</fullName>
    </recommendedName>
</protein>